<gene>
    <name evidence="11" type="ORF">CDCA_CDCA02G0612</name>
</gene>
<sequence length="392" mass="43630">MSASAQRVVVALSGGVDSAVAAYRLRELGYRVVGAFMRPWWPGDDADASGSRECTASADYIMAQRVAEHLRLEDLRLIDLTREYWQSVFVPHILEAYSRGETPSPDLVCNRRIKFGVFRRAVDGLGDYVATGHHARLVHGHLCRAHDDLKDQTYFLAATPAAAFHRVLFPVGDMPDKEAVRALARRIGLPNAERRSTRGICFIGNRKSIASFLNDYVLAGGDYAAVDVDTGRRVGQLSPYWTVGQRARLSGMSRPYYVCDKDPIARLMHVCAGREHPRLRCRGYEVEAFDLWSSRHDAERACGVADASSDRYWYRAWHRHHLTPCTVTCIGAPEAAMRPRLHIRSVGPAPATAPGQAIVLYRQHVCVGGGTVVKMVRDEQSEENSVQVLRSS</sequence>
<dbReference type="GO" id="GO:0061708">
    <property type="term" value="F:tRNA-5-taurinomethyluridine 2-sulfurtransferase"/>
    <property type="evidence" value="ECO:0007669"/>
    <property type="project" value="UniProtKB-EC"/>
</dbReference>
<evidence type="ECO:0000256" key="6">
    <source>
        <dbReference type="ARBA" id="ARBA00022694"/>
    </source>
</evidence>
<evidence type="ECO:0000256" key="5">
    <source>
        <dbReference type="ARBA" id="ARBA00022679"/>
    </source>
</evidence>
<dbReference type="GO" id="GO:0002143">
    <property type="term" value="P:tRNA wobble position uridine thiolation"/>
    <property type="evidence" value="ECO:0007669"/>
    <property type="project" value="TreeGrafter"/>
</dbReference>
<dbReference type="Pfam" id="PF20258">
    <property type="entry name" value="tRNA_Me_trans_C"/>
    <property type="match status" value="1"/>
</dbReference>
<proteinExistence type="inferred from homology"/>
<dbReference type="Gene3D" id="2.30.30.280">
    <property type="entry name" value="Adenine nucleotide alpha hydrolases-like domains"/>
    <property type="match status" value="1"/>
</dbReference>
<dbReference type="Pfam" id="PF03054">
    <property type="entry name" value="tRNA_Me_trans"/>
    <property type="match status" value="1"/>
</dbReference>
<keyword evidence="4" id="KW-0820">tRNA-binding</keyword>
<dbReference type="EC" id="2.8.1.14" evidence="3"/>
<evidence type="ECO:0000256" key="1">
    <source>
        <dbReference type="ARBA" id="ARBA00003986"/>
    </source>
</evidence>
<evidence type="ECO:0000256" key="9">
    <source>
        <dbReference type="ARBA" id="ARBA00049564"/>
    </source>
</evidence>
<dbReference type="AlphaFoldDB" id="A0AAV9IQL9"/>
<dbReference type="Gene3D" id="3.40.50.620">
    <property type="entry name" value="HUPs"/>
    <property type="match status" value="1"/>
</dbReference>
<dbReference type="InterPro" id="IPR004506">
    <property type="entry name" value="MnmA-like"/>
</dbReference>
<evidence type="ECO:0000256" key="3">
    <source>
        <dbReference type="ARBA" id="ARBA00011953"/>
    </source>
</evidence>
<dbReference type="PANTHER" id="PTHR11933">
    <property type="entry name" value="TRNA 5-METHYLAMINOMETHYL-2-THIOURIDYLATE -METHYLTRANSFERASE"/>
    <property type="match status" value="1"/>
</dbReference>
<dbReference type="CDD" id="cd01998">
    <property type="entry name" value="MnmA_TRMU-like"/>
    <property type="match status" value="1"/>
</dbReference>
<organism evidence="11 12">
    <name type="scientific">Cyanidium caldarium</name>
    <name type="common">Red alga</name>
    <dbReference type="NCBI Taxonomy" id="2771"/>
    <lineage>
        <taxon>Eukaryota</taxon>
        <taxon>Rhodophyta</taxon>
        <taxon>Bangiophyceae</taxon>
        <taxon>Cyanidiales</taxon>
        <taxon>Cyanidiaceae</taxon>
        <taxon>Cyanidium</taxon>
    </lineage>
</organism>
<comment type="catalytic activity">
    <reaction evidence="9">
        <text>5-taurinomethyluridine(34) in tRNA + S-sulfanyl-L-cysteinyl-[protein] + AH2 + ATP = 5-taurinomethyl-2-thiouridine(34) in tRNA + L-cysteinyl-[protein] + A + AMP + diphosphate + H(+)</text>
        <dbReference type="Rhea" id="RHEA:47040"/>
        <dbReference type="Rhea" id="RHEA-COMP:10131"/>
        <dbReference type="Rhea" id="RHEA-COMP:11726"/>
        <dbReference type="Rhea" id="RHEA-COMP:11732"/>
        <dbReference type="Rhea" id="RHEA-COMP:11733"/>
        <dbReference type="ChEBI" id="CHEBI:13193"/>
        <dbReference type="ChEBI" id="CHEBI:15378"/>
        <dbReference type="ChEBI" id="CHEBI:17499"/>
        <dbReference type="ChEBI" id="CHEBI:29950"/>
        <dbReference type="ChEBI" id="CHEBI:30616"/>
        <dbReference type="ChEBI" id="CHEBI:33019"/>
        <dbReference type="ChEBI" id="CHEBI:61963"/>
        <dbReference type="ChEBI" id="CHEBI:87171"/>
        <dbReference type="ChEBI" id="CHEBI:87172"/>
        <dbReference type="ChEBI" id="CHEBI:456215"/>
        <dbReference type="EC" id="2.8.1.14"/>
    </reaction>
</comment>
<keyword evidence="12" id="KW-1185">Reference proteome</keyword>
<name>A0AAV9IQL9_CYACA</name>
<dbReference type="GO" id="GO:0000049">
    <property type="term" value="F:tRNA binding"/>
    <property type="evidence" value="ECO:0007669"/>
    <property type="project" value="UniProtKB-KW"/>
</dbReference>
<accession>A0AAV9IQL9</accession>
<reference evidence="11 12" key="1">
    <citation type="submission" date="2022-07" db="EMBL/GenBank/DDBJ databases">
        <title>Genome-wide signatures of adaptation to extreme environments.</title>
        <authorList>
            <person name="Cho C.H."/>
            <person name="Yoon H.S."/>
        </authorList>
    </citation>
    <scope>NUCLEOTIDE SEQUENCE [LARGE SCALE GENOMIC DNA]</scope>
    <source>
        <strain evidence="11 12">DBV 063 E5</strain>
    </source>
</reference>
<dbReference type="Gene3D" id="2.40.30.10">
    <property type="entry name" value="Translation factors"/>
    <property type="match status" value="1"/>
</dbReference>
<evidence type="ECO:0000256" key="4">
    <source>
        <dbReference type="ARBA" id="ARBA00022555"/>
    </source>
</evidence>
<evidence type="ECO:0000259" key="10">
    <source>
        <dbReference type="Pfam" id="PF20258"/>
    </source>
</evidence>
<feature type="domain" description="tRNA-specific 2-thiouridylase MnmA-like C-terminal" evidence="10">
    <location>
        <begin position="341"/>
        <end position="372"/>
    </location>
</feature>
<evidence type="ECO:0000256" key="8">
    <source>
        <dbReference type="ARBA" id="ARBA00023157"/>
    </source>
</evidence>
<dbReference type="InterPro" id="IPR014729">
    <property type="entry name" value="Rossmann-like_a/b/a_fold"/>
</dbReference>
<comment type="function">
    <text evidence="1">Catalyzes the 2-thiolation of uridine at the wobble position (U34) of mitochondrial tRNA(Lys), tRNA(Glu) and tRNA(Gln). Required for the formation of 5-taurinomethyl-2-thiouridine (tm5s2U) of mitochondrial tRNA(Lys), tRNA(Glu), and tRNA(Gln) at the wobble position. ATP is required to activate the C2 atom of the wobble base.</text>
</comment>
<protein>
    <recommendedName>
        <fullName evidence="3">tRNA-5-taurinomethyluridine 2-sulfurtransferase</fullName>
        <ecNumber evidence="3">2.8.1.14</ecNumber>
    </recommendedName>
</protein>
<evidence type="ECO:0000256" key="2">
    <source>
        <dbReference type="ARBA" id="ARBA00006191"/>
    </source>
</evidence>
<dbReference type="SUPFAM" id="SSF52402">
    <property type="entry name" value="Adenine nucleotide alpha hydrolases-like"/>
    <property type="match status" value="1"/>
</dbReference>
<dbReference type="PANTHER" id="PTHR11933:SF5">
    <property type="entry name" value="MITOCHONDRIAL TRNA-SPECIFIC 2-THIOURIDYLASE 1"/>
    <property type="match status" value="1"/>
</dbReference>
<comment type="similarity">
    <text evidence="2">Belongs to the MnmA/TRMU family.</text>
</comment>
<keyword evidence="6" id="KW-0819">tRNA processing</keyword>
<keyword evidence="5" id="KW-0808">Transferase</keyword>
<evidence type="ECO:0000313" key="11">
    <source>
        <dbReference type="EMBL" id="KAK4534587.1"/>
    </source>
</evidence>
<dbReference type="EMBL" id="JANCYW010000002">
    <property type="protein sequence ID" value="KAK4534587.1"/>
    <property type="molecule type" value="Genomic_DNA"/>
</dbReference>
<comment type="caution">
    <text evidence="11">The sequence shown here is derived from an EMBL/GenBank/DDBJ whole genome shotgun (WGS) entry which is preliminary data.</text>
</comment>
<evidence type="ECO:0000313" key="12">
    <source>
        <dbReference type="Proteomes" id="UP001301350"/>
    </source>
</evidence>
<keyword evidence="8" id="KW-1015">Disulfide bond</keyword>
<dbReference type="InterPro" id="IPR046885">
    <property type="entry name" value="MnmA-like_C"/>
</dbReference>
<dbReference type="Proteomes" id="UP001301350">
    <property type="component" value="Unassembled WGS sequence"/>
</dbReference>
<dbReference type="InterPro" id="IPR023382">
    <property type="entry name" value="MnmA-like_central_sf"/>
</dbReference>
<evidence type="ECO:0000256" key="7">
    <source>
        <dbReference type="ARBA" id="ARBA00022884"/>
    </source>
</evidence>
<keyword evidence="7" id="KW-0694">RNA-binding</keyword>